<dbReference type="Proteomes" id="UP001195483">
    <property type="component" value="Unassembled WGS sequence"/>
</dbReference>
<keyword evidence="2" id="KW-1185">Reference proteome</keyword>
<dbReference type="EMBL" id="JAEAOA010001215">
    <property type="protein sequence ID" value="KAK3582940.1"/>
    <property type="molecule type" value="Genomic_DNA"/>
</dbReference>
<organism evidence="1 2">
    <name type="scientific">Potamilus streckersoni</name>
    <dbReference type="NCBI Taxonomy" id="2493646"/>
    <lineage>
        <taxon>Eukaryota</taxon>
        <taxon>Metazoa</taxon>
        <taxon>Spiralia</taxon>
        <taxon>Lophotrochozoa</taxon>
        <taxon>Mollusca</taxon>
        <taxon>Bivalvia</taxon>
        <taxon>Autobranchia</taxon>
        <taxon>Heteroconchia</taxon>
        <taxon>Palaeoheterodonta</taxon>
        <taxon>Unionida</taxon>
        <taxon>Unionoidea</taxon>
        <taxon>Unionidae</taxon>
        <taxon>Ambleminae</taxon>
        <taxon>Lampsilini</taxon>
        <taxon>Potamilus</taxon>
    </lineage>
</organism>
<accession>A0AAE0S0Y6</accession>
<reference evidence="1" key="2">
    <citation type="journal article" date="2021" name="Genome Biol. Evol.">
        <title>Developing a high-quality reference genome for a parasitic bivalve with doubly uniparental inheritance (Bivalvia: Unionida).</title>
        <authorList>
            <person name="Smith C.H."/>
        </authorList>
    </citation>
    <scope>NUCLEOTIDE SEQUENCE</scope>
    <source>
        <strain evidence="1">CHS0354</strain>
        <tissue evidence="1">Mantle</tissue>
    </source>
</reference>
<protein>
    <submittedName>
        <fullName evidence="1">Uncharacterized protein</fullName>
    </submittedName>
</protein>
<comment type="caution">
    <text evidence="1">The sequence shown here is derived from an EMBL/GenBank/DDBJ whole genome shotgun (WGS) entry which is preliminary data.</text>
</comment>
<name>A0AAE0S0Y6_9BIVA</name>
<evidence type="ECO:0000313" key="2">
    <source>
        <dbReference type="Proteomes" id="UP001195483"/>
    </source>
</evidence>
<sequence length="162" mass="18079">MKIVQEISWASHLLCALAHRSGPTMKIVQEISWSSHLLCALAHSSGPTMKIAKEISWASHLLYALAHSSGPTMKIVQEISWASHLLCALAHSFAGYPSSNCVYGRDCFAPFRIDSCLYMKTSDPTPNAKKEKRPEKQKICIDINPLSDRLPQIKCEYSKHVL</sequence>
<reference evidence="1" key="1">
    <citation type="journal article" date="2021" name="Genome Biol. Evol.">
        <title>A High-Quality Reference Genome for a Parasitic Bivalve with Doubly Uniparental Inheritance (Bivalvia: Unionida).</title>
        <authorList>
            <person name="Smith C.H."/>
        </authorList>
    </citation>
    <scope>NUCLEOTIDE SEQUENCE</scope>
    <source>
        <strain evidence="1">CHS0354</strain>
    </source>
</reference>
<reference evidence="1" key="3">
    <citation type="submission" date="2023-05" db="EMBL/GenBank/DDBJ databases">
        <authorList>
            <person name="Smith C.H."/>
        </authorList>
    </citation>
    <scope>NUCLEOTIDE SEQUENCE</scope>
    <source>
        <strain evidence="1">CHS0354</strain>
        <tissue evidence="1">Mantle</tissue>
    </source>
</reference>
<dbReference type="AlphaFoldDB" id="A0AAE0S0Y6"/>
<gene>
    <name evidence="1" type="ORF">CHS0354_019947</name>
</gene>
<evidence type="ECO:0000313" key="1">
    <source>
        <dbReference type="EMBL" id="KAK3582940.1"/>
    </source>
</evidence>
<proteinExistence type="predicted"/>